<dbReference type="EMBL" id="PEUA01000058">
    <property type="protein sequence ID" value="PIV42078.1"/>
    <property type="molecule type" value="Genomic_DNA"/>
</dbReference>
<comment type="caution">
    <text evidence="1">The sequence shown here is derived from an EMBL/GenBank/DDBJ whole genome shotgun (WGS) entry which is preliminary data.</text>
</comment>
<proteinExistence type="predicted"/>
<reference evidence="2" key="1">
    <citation type="submission" date="2017-09" db="EMBL/GenBank/DDBJ databases">
        <title>Depth-based differentiation of microbial function through sediment-hosted aquifers and enrichment of novel symbionts in the deep terrestrial subsurface.</title>
        <authorList>
            <person name="Probst A.J."/>
            <person name="Ladd B."/>
            <person name="Jarett J.K."/>
            <person name="Geller-Mcgrath D.E."/>
            <person name="Sieber C.M.K."/>
            <person name="Emerson J.B."/>
            <person name="Anantharaman K."/>
            <person name="Thomas B.C."/>
            <person name="Malmstrom R."/>
            <person name="Stieglmeier M."/>
            <person name="Klingl A."/>
            <person name="Woyke T."/>
            <person name="Ryan C.M."/>
            <person name="Banfield J.F."/>
        </authorList>
    </citation>
    <scope>NUCLEOTIDE SEQUENCE [LARGE SCALE GENOMIC DNA]</scope>
</reference>
<organism evidence="1 2">
    <name type="scientific">Candidatus Nealsonbacteria bacterium CG02_land_8_20_14_3_00_40_11</name>
    <dbReference type="NCBI Taxonomy" id="1974700"/>
    <lineage>
        <taxon>Bacteria</taxon>
        <taxon>Candidatus Nealsoniibacteriota</taxon>
    </lineage>
</organism>
<name>A0A2M7D7F5_9BACT</name>
<evidence type="ECO:0000313" key="1">
    <source>
        <dbReference type="EMBL" id="PIV42078.1"/>
    </source>
</evidence>
<protein>
    <submittedName>
        <fullName evidence="1">Uncharacterized protein</fullName>
    </submittedName>
</protein>
<dbReference type="Proteomes" id="UP000230304">
    <property type="component" value="Unassembled WGS sequence"/>
</dbReference>
<dbReference type="AlphaFoldDB" id="A0A2M7D7F5"/>
<evidence type="ECO:0000313" key="2">
    <source>
        <dbReference type="Proteomes" id="UP000230304"/>
    </source>
</evidence>
<gene>
    <name evidence="1" type="ORF">COS26_02630</name>
</gene>
<sequence>MNLEEKKSVLDKLYYEMWMLNESFFQPNYVYVPSSRCGVENNALLESFLIHARNLFDFFQDKQYPDDINYFDFGVRKIVIELPFNNGMHEINKYLAHLTKERIEKEKPKWNRGKIRENINNGLAEFLNNLPVDIFPTKEGRVKSDFESLLK</sequence>
<accession>A0A2M7D7F5</accession>